<evidence type="ECO:0000313" key="1">
    <source>
        <dbReference type="EMBL" id="PZA12782.1"/>
    </source>
</evidence>
<sequence>MDFLASVVVAIVAYGAVYFIGKPVVALQAKRIEVLDVAERYSGVEAGAPEETRDAAVKALFEAGTALRAYQRGWSTAVRLWCWVWGYDLDLAVQALYGLAEGPRAKMVIPPEARRNTLNALYVALGAAGHLPPETVDAIKRMIAETKAANAKAHA</sequence>
<organism evidence="1 2">
    <name type="scientific">Rhodopseudomonas palustris</name>
    <dbReference type="NCBI Taxonomy" id="1076"/>
    <lineage>
        <taxon>Bacteria</taxon>
        <taxon>Pseudomonadati</taxon>
        <taxon>Pseudomonadota</taxon>
        <taxon>Alphaproteobacteria</taxon>
        <taxon>Hyphomicrobiales</taxon>
        <taxon>Nitrobacteraceae</taxon>
        <taxon>Rhodopseudomonas</taxon>
    </lineage>
</organism>
<dbReference type="EMBL" id="QKQS01000012">
    <property type="protein sequence ID" value="PZA12782.1"/>
    <property type="molecule type" value="Genomic_DNA"/>
</dbReference>
<accession>A0A323UIG1</accession>
<dbReference type="RefSeq" id="WP_110785436.1">
    <property type="nucleotide sequence ID" value="NZ_QKQS01000012.1"/>
</dbReference>
<reference evidence="1 2" key="1">
    <citation type="submission" date="2018-06" db="EMBL/GenBank/DDBJ databases">
        <title>Draft Whole-Genome Sequence of the purple photosynthetic bacterium Rhodospeudomonas palustris XCP.</title>
        <authorList>
            <person name="Rayyan A."/>
            <person name="Meyer T.E."/>
            <person name="Kyndt J.A."/>
        </authorList>
    </citation>
    <scope>NUCLEOTIDE SEQUENCE [LARGE SCALE GENOMIC DNA]</scope>
    <source>
        <strain evidence="1 2">XCP</strain>
    </source>
</reference>
<dbReference type="OrthoDB" id="8138627at2"/>
<name>A0A323UIG1_RHOPL</name>
<dbReference type="Proteomes" id="UP000248134">
    <property type="component" value="Unassembled WGS sequence"/>
</dbReference>
<dbReference type="AlphaFoldDB" id="A0A323UIG1"/>
<evidence type="ECO:0000313" key="2">
    <source>
        <dbReference type="Proteomes" id="UP000248134"/>
    </source>
</evidence>
<comment type="caution">
    <text evidence="1">The sequence shown here is derived from an EMBL/GenBank/DDBJ whole genome shotgun (WGS) entry which is preliminary data.</text>
</comment>
<protein>
    <submittedName>
        <fullName evidence="1">Uncharacterized protein</fullName>
    </submittedName>
</protein>
<proteinExistence type="predicted"/>
<gene>
    <name evidence="1" type="ORF">DNX69_07460</name>
</gene>